<dbReference type="STRING" id="1265313.HRUBRA_01967"/>
<dbReference type="InterPro" id="IPR006225">
    <property type="entry name" value="PsdUridine_synth_RluC/D"/>
</dbReference>
<name>A0A095VRB2_9GAMM</name>
<dbReference type="Pfam" id="PF01479">
    <property type="entry name" value="S4"/>
    <property type="match status" value="1"/>
</dbReference>
<dbReference type="Gene3D" id="3.10.290.10">
    <property type="entry name" value="RNA-binding S4 domain"/>
    <property type="match status" value="1"/>
</dbReference>
<dbReference type="GO" id="GO:0003723">
    <property type="term" value="F:RNA binding"/>
    <property type="evidence" value="ECO:0007669"/>
    <property type="project" value="UniProtKB-KW"/>
</dbReference>
<dbReference type="EC" id="5.4.99.-" evidence="9"/>
<dbReference type="InterPro" id="IPR050188">
    <property type="entry name" value="RluA_PseudoU_synthase"/>
</dbReference>
<dbReference type="EMBL" id="AUVB01000054">
    <property type="protein sequence ID" value="KGE03588.1"/>
    <property type="molecule type" value="Genomic_DNA"/>
</dbReference>
<evidence type="ECO:0000313" key="13">
    <source>
        <dbReference type="Proteomes" id="UP000029640"/>
    </source>
</evidence>
<dbReference type="PATRIC" id="fig|1265313.6.peg.1946"/>
<keyword evidence="6 9" id="KW-0413">Isomerase</keyword>
<evidence type="ECO:0000256" key="1">
    <source>
        <dbReference type="ARBA" id="ARBA00000381"/>
    </source>
</evidence>
<dbReference type="InterPro" id="IPR006224">
    <property type="entry name" value="PsdUridine_synth_RluA-like_CS"/>
</dbReference>
<dbReference type="CDD" id="cd02869">
    <property type="entry name" value="PseudoU_synth_RluA_like"/>
    <property type="match status" value="1"/>
</dbReference>
<evidence type="ECO:0000256" key="5">
    <source>
        <dbReference type="ARBA" id="ARBA00022884"/>
    </source>
</evidence>
<accession>A0A095VRB2</accession>
<evidence type="ECO:0000256" key="8">
    <source>
        <dbReference type="PROSITE-ProRule" id="PRU00182"/>
    </source>
</evidence>
<keyword evidence="5 8" id="KW-0694">RNA-binding</keyword>
<dbReference type="SUPFAM" id="SSF55120">
    <property type="entry name" value="Pseudouridine synthase"/>
    <property type="match status" value="1"/>
</dbReference>
<dbReference type="CDD" id="cd00165">
    <property type="entry name" value="S4"/>
    <property type="match status" value="1"/>
</dbReference>
<keyword evidence="4" id="KW-0698">rRNA processing</keyword>
<sequence>MGEQYAGRDADRNLPAERSGVRFLIVTARSEGQRLDNFLLRELPGVPKTRLYKALRKGEVRVNRGRAKPGQRLTEGDSVRLPPLHQPARRKPPPVPWHWAERLAGRVVLEDENLLVINKPSGLAVHGGSGVNLGLIECLRQLRPEDRDLELVHRLDRDTSGLILVARRPRALKALHEKLRGDGVEKVYLALVAGRWPRGLHEVDAPLEKQARASGERVVRASAAGRRSLTRFRVVERFPTATLVEARPVTGRTHQIRVHALHAGHPLVGDVKYQGEREATLAEQGGLERLFLHAWRLCFSLGDPLRAYDLVAPLDPDLEDFLEKLRNTMKKK</sequence>
<dbReference type="GO" id="GO:0016829">
    <property type="term" value="F:lyase activity"/>
    <property type="evidence" value="ECO:0007669"/>
    <property type="project" value="UniProtKB-KW"/>
</dbReference>
<keyword evidence="12" id="KW-0456">Lyase</keyword>
<comment type="function">
    <text evidence="2">Responsible for synthesis of pseudouridine from uracil at positions 955, 2504 and 2580 in 23S ribosomal RNA.</text>
</comment>
<dbReference type="eggNOG" id="COG0564">
    <property type="taxonomic scope" value="Bacteria"/>
</dbReference>
<feature type="active site" evidence="7">
    <location>
        <position position="156"/>
    </location>
</feature>
<dbReference type="GO" id="GO:0000455">
    <property type="term" value="P:enzyme-directed rRNA pseudouridine synthesis"/>
    <property type="evidence" value="ECO:0007669"/>
    <property type="project" value="TreeGrafter"/>
</dbReference>
<gene>
    <name evidence="12" type="ORF">HRUBRA_01967</name>
</gene>
<evidence type="ECO:0000259" key="11">
    <source>
        <dbReference type="SMART" id="SM00363"/>
    </source>
</evidence>
<dbReference type="InterPro" id="IPR036986">
    <property type="entry name" value="S4_RNA-bd_sf"/>
</dbReference>
<evidence type="ECO:0000256" key="4">
    <source>
        <dbReference type="ARBA" id="ARBA00022552"/>
    </source>
</evidence>
<dbReference type="InterPro" id="IPR006145">
    <property type="entry name" value="PsdUridine_synth_RsuA/RluA"/>
</dbReference>
<comment type="catalytic activity">
    <reaction evidence="9">
        <text>a uridine in RNA = a pseudouridine in RNA</text>
        <dbReference type="Rhea" id="RHEA:48348"/>
        <dbReference type="Rhea" id="RHEA-COMP:12068"/>
        <dbReference type="Rhea" id="RHEA-COMP:12069"/>
        <dbReference type="ChEBI" id="CHEBI:65314"/>
        <dbReference type="ChEBI" id="CHEBI:65315"/>
    </reaction>
</comment>
<dbReference type="PROSITE" id="PS01129">
    <property type="entry name" value="PSI_RLU"/>
    <property type="match status" value="1"/>
</dbReference>
<organism evidence="12 13">
    <name type="scientific">Pseudohaliea rubra DSM 19751</name>
    <dbReference type="NCBI Taxonomy" id="1265313"/>
    <lineage>
        <taxon>Bacteria</taxon>
        <taxon>Pseudomonadati</taxon>
        <taxon>Pseudomonadota</taxon>
        <taxon>Gammaproteobacteria</taxon>
        <taxon>Cellvibrionales</taxon>
        <taxon>Halieaceae</taxon>
        <taxon>Pseudohaliea</taxon>
    </lineage>
</organism>
<evidence type="ECO:0000256" key="10">
    <source>
        <dbReference type="SAM" id="MobiDB-lite"/>
    </source>
</evidence>
<dbReference type="OrthoDB" id="9807829at2"/>
<dbReference type="Gene3D" id="3.30.2350.10">
    <property type="entry name" value="Pseudouridine synthase"/>
    <property type="match status" value="1"/>
</dbReference>
<dbReference type="HOGENOM" id="CLU_016902_1_1_6"/>
<dbReference type="Pfam" id="PF00849">
    <property type="entry name" value="PseudoU_synth_2"/>
    <property type="match status" value="1"/>
</dbReference>
<reference evidence="12 13" key="1">
    <citation type="journal article" date="2014" name="Genome Announc.">
        <title>Genome Sequence of Gammaproteobacterial Pseudohaliea rubra Type Strain DSM 19751, Isolated from Coastal Seawater of the Mediterranean Sea.</title>
        <authorList>
            <person name="Spring S."/>
            <person name="Fiebig A."/>
            <person name="Riedel T."/>
            <person name="Goker M."/>
            <person name="Klenk H.P."/>
        </authorList>
    </citation>
    <scope>NUCLEOTIDE SEQUENCE [LARGE SCALE GENOMIC DNA]</scope>
    <source>
        <strain evidence="12 13">DSM 19751</strain>
    </source>
</reference>
<feature type="domain" description="RNA-binding S4" evidence="11">
    <location>
        <begin position="33"/>
        <end position="96"/>
    </location>
</feature>
<dbReference type="Proteomes" id="UP000029640">
    <property type="component" value="Unassembled WGS sequence"/>
</dbReference>
<comment type="similarity">
    <text evidence="3 9">Belongs to the pseudouridine synthase RluA family.</text>
</comment>
<evidence type="ECO:0000256" key="9">
    <source>
        <dbReference type="RuleBase" id="RU362028"/>
    </source>
</evidence>
<protein>
    <recommendedName>
        <fullName evidence="9">Pseudouridine synthase</fullName>
        <ecNumber evidence="9">5.4.99.-</ecNumber>
    </recommendedName>
</protein>
<dbReference type="InterPro" id="IPR002942">
    <property type="entry name" value="S4_RNA-bd"/>
</dbReference>
<dbReference type="InterPro" id="IPR020103">
    <property type="entry name" value="PsdUridine_synth_cat_dom_sf"/>
</dbReference>
<evidence type="ECO:0000256" key="2">
    <source>
        <dbReference type="ARBA" id="ARBA00002876"/>
    </source>
</evidence>
<dbReference type="AlphaFoldDB" id="A0A095VRB2"/>
<comment type="caution">
    <text evidence="12">The sequence shown here is derived from an EMBL/GenBank/DDBJ whole genome shotgun (WGS) entry which is preliminary data.</text>
</comment>
<evidence type="ECO:0000313" key="12">
    <source>
        <dbReference type="EMBL" id="KGE03588.1"/>
    </source>
</evidence>
<feature type="region of interest" description="Disordered" evidence="10">
    <location>
        <begin position="64"/>
        <end position="93"/>
    </location>
</feature>
<dbReference type="PANTHER" id="PTHR21600:SF92">
    <property type="entry name" value="RIBOSOMAL LARGE SUBUNIT PSEUDOURIDINE SYNTHASE C"/>
    <property type="match status" value="1"/>
</dbReference>
<evidence type="ECO:0000256" key="6">
    <source>
        <dbReference type="ARBA" id="ARBA00023235"/>
    </source>
</evidence>
<dbReference type="GO" id="GO:0160141">
    <property type="term" value="F:23S rRNA pseudouridine(955/2504/2580) synthase activity"/>
    <property type="evidence" value="ECO:0007669"/>
    <property type="project" value="UniProtKB-EC"/>
</dbReference>
<comment type="catalytic activity">
    <reaction evidence="1">
        <text>uridine(955/2504/2580) in 23S rRNA = pseudouridine(955/2504/2580) in 23S rRNA</text>
        <dbReference type="Rhea" id="RHEA:42528"/>
        <dbReference type="Rhea" id="RHEA-COMP:10099"/>
        <dbReference type="Rhea" id="RHEA-COMP:10100"/>
        <dbReference type="ChEBI" id="CHEBI:65314"/>
        <dbReference type="ChEBI" id="CHEBI:65315"/>
        <dbReference type="EC" id="5.4.99.24"/>
    </reaction>
</comment>
<keyword evidence="13" id="KW-1185">Reference proteome</keyword>
<proteinExistence type="inferred from homology"/>
<dbReference type="PANTHER" id="PTHR21600">
    <property type="entry name" value="MITOCHONDRIAL RNA PSEUDOURIDINE SYNTHASE"/>
    <property type="match status" value="1"/>
</dbReference>
<dbReference type="SMART" id="SM00363">
    <property type="entry name" value="S4"/>
    <property type="match status" value="1"/>
</dbReference>
<dbReference type="SUPFAM" id="SSF55174">
    <property type="entry name" value="Alpha-L RNA-binding motif"/>
    <property type="match status" value="1"/>
</dbReference>
<dbReference type="PROSITE" id="PS50889">
    <property type="entry name" value="S4"/>
    <property type="match status" value="1"/>
</dbReference>
<evidence type="ECO:0000256" key="3">
    <source>
        <dbReference type="ARBA" id="ARBA00010876"/>
    </source>
</evidence>
<evidence type="ECO:0000256" key="7">
    <source>
        <dbReference type="PIRSR" id="PIRSR606225-1"/>
    </source>
</evidence>
<dbReference type="NCBIfam" id="TIGR00005">
    <property type="entry name" value="rluA_subfam"/>
    <property type="match status" value="1"/>
</dbReference>
<dbReference type="RefSeq" id="WP_052094236.1">
    <property type="nucleotide sequence ID" value="NZ_KN234745.1"/>
</dbReference>